<dbReference type="GO" id="GO:0022904">
    <property type="term" value="P:respiratory electron transport chain"/>
    <property type="evidence" value="ECO:0007669"/>
    <property type="project" value="InterPro"/>
</dbReference>
<keyword evidence="12 13" id="KW-0472">Membrane</keyword>
<evidence type="ECO:0000256" key="8">
    <source>
        <dbReference type="ARBA" id="ARBA00022723"/>
    </source>
</evidence>
<dbReference type="GO" id="GO:0036397">
    <property type="term" value="F:formate dehydrogenase (quinone) activity"/>
    <property type="evidence" value="ECO:0007669"/>
    <property type="project" value="TreeGrafter"/>
</dbReference>
<dbReference type="EC" id="1.2.1.2" evidence="16"/>
<keyword evidence="6" id="KW-0349">Heme</keyword>
<feature type="signal peptide" evidence="14">
    <location>
        <begin position="1"/>
        <end position="22"/>
    </location>
</feature>
<keyword evidence="10 13" id="KW-1133">Transmembrane helix</keyword>
<gene>
    <name evidence="16" type="ORF">AVDCRST_MAG27-1775</name>
</gene>
<organism evidence="16">
    <name type="scientific">uncultured Craurococcus sp</name>
    <dbReference type="NCBI Taxonomy" id="1135998"/>
    <lineage>
        <taxon>Bacteria</taxon>
        <taxon>Pseudomonadati</taxon>
        <taxon>Pseudomonadota</taxon>
        <taxon>Alphaproteobacteria</taxon>
        <taxon>Acetobacterales</taxon>
        <taxon>Acetobacteraceae</taxon>
        <taxon>Craurococcus</taxon>
        <taxon>environmental samples</taxon>
    </lineage>
</organism>
<dbReference type="PANTHER" id="PTHR30074">
    <property type="entry name" value="FORMATE DEHYDROGENASE, NITRATE-INDUCIBLE, CYTOCHROME B556 FDN SUBUNIT"/>
    <property type="match status" value="1"/>
</dbReference>
<evidence type="ECO:0000256" key="2">
    <source>
        <dbReference type="ARBA" id="ARBA00004651"/>
    </source>
</evidence>
<feature type="transmembrane region" description="Helical" evidence="13">
    <location>
        <begin position="128"/>
        <end position="149"/>
    </location>
</feature>
<dbReference type="GO" id="GO:0015944">
    <property type="term" value="P:formate oxidation"/>
    <property type="evidence" value="ECO:0007669"/>
    <property type="project" value="TreeGrafter"/>
</dbReference>
<evidence type="ECO:0000256" key="13">
    <source>
        <dbReference type="SAM" id="Phobius"/>
    </source>
</evidence>
<proteinExistence type="inferred from homology"/>
<evidence type="ECO:0000256" key="3">
    <source>
        <dbReference type="ARBA" id="ARBA00010747"/>
    </source>
</evidence>
<dbReference type="GO" id="GO:0046872">
    <property type="term" value="F:metal ion binding"/>
    <property type="evidence" value="ECO:0007669"/>
    <property type="project" value="UniProtKB-KW"/>
</dbReference>
<evidence type="ECO:0000256" key="5">
    <source>
        <dbReference type="ARBA" id="ARBA00022475"/>
    </source>
</evidence>
<keyword evidence="7 13" id="KW-0812">Transmembrane</keyword>
<feature type="chain" id="PRO_5026998147" evidence="14">
    <location>
        <begin position="23"/>
        <end position="336"/>
    </location>
</feature>
<feature type="domain" description="Cytochrome b561 bacterial/Ni-hydrogenase" evidence="15">
    <location>
        <begin position="121"/>
        <end position="297"/>
    </location>
</feature>
<dbReference type="GO" id="GO:0008863">
    <property type="term" value="F:formate dehydrogenase (NAD+) activity"/>
    <property type="evidence" value="ECO:0007669"/>
    <property type="project" value="InterPro"/>
</dbReference>
<feature type="transmembrane region" description="Helical" evidence="13">
    <location>
        <begin position="229"/>
        <end position="250"/>
    </location>
</feature>
<name>A0A6J4IAB9_9PROT</name>
<dbReference type="InterPro" id="IPR051817">
    <property type="entry name" value="FDH_cytochrome_b556_subunit"/>
</dbReference>
<comment type="subcellular location">
    <subcellularLocation>
        <location evidence="2">Cell membrane</location>
        <topology evidence="2">Multi-pass membrane protein</topology>
    </subcellularLocation>
</comment>
<keyword evidence="9" id="KW-0249">Electron transport</keyword>
<keyword evidence="4" id="KW-0813">Transport</keyword>
<dbReference type="InterPro" id="IPR016174">
    <property type="entry name" value="Di-haem_cyt_TM"/>
</dbReference>
<protein>
    <submittedName>
        <fullName evidence="16">Formate dehydrogenase -O, gamma subunit</fullName>
        <ecNumber evidence="16">1.2.1.2</ecNumber>
    </submittedName>
</protein>
<keyword evidence="11" id="KW-0408">Iron</keyword>
<evidence type="ECO:0000256" key="4">
    <source>
        <dbReference type="ARBA" id="ARBA00022448"/>
    </source>
</evidence>
<reference evidence="16" key="1">
    <citation type="submission" date="2020-02" db="EMBL/GenBank/DDBJ databases">
        <authorList>
            <person name="Meier V. D."/>
        </authorList>
    </citation>
    <scope>NUCLEOTIDE SEQUENCE</scope>
    <source>
        <strain evidence="16">AVDCRST_MAG27</strain>
    </source>
</reference>
<keyword evidence="14" id="KW-0732">Signal</keyword>
<dbReference type="InterPro" id="IPR011577">
    <property type="entry name" value="Cyt_b561_bac/Ni-Hgenase"/>
</dbReference>
<evidence type="ECO:0000256" key="9">
    <source>
        <dbReference type="ARBA" id="ARBA00022982"/>
    </source>
</evidence>
<dbReference type="Pfam" id="PF01292">
    <property type="entry name" value="Ni_hydr_CYTB"/>
    <property type="match status" value="1"/>
</dbReference>
<dbReference type="GO" id="GO:0009061">
    <property type="term" value="P:anaerobic respiration"/>
    <property type="evidence" value="ECO:0007669"/>
    <property type="project" value="TreeGrafter"/>
</dbReference>
<comment type="similarity">
    <text evidence="3">Belongs to the formate dehydrogenase gamma subunit family.</text>
</comment>
<evidence type="ECO:0000256" key="1">
    <source>
        <dbReference type="ARBA" id="ARBA00001971"/>
    </source>
</evidence>
<feature type="transmembrane region" description="Helical" evidence="13">
    <location>
        <begin position="262"/>
        <end position="284"/>
    </location>
</feature>
<dbReference type="GO" id="GO:0005886">
    <property type="term" value="C:plasma membrane"/>
    <property type="evidence" value="ECO:0007669"/>
    <property type="project" value="UniProtKB-SubCell"/>
</dbReference>
<evidence type="ECO:0000256" key="10">
    <source>
        <dbReference type="ARBA" id="ARBA00022989"/>
    </source>
</evidence>
<evidence type="ECO:0000256" key="14">
    <source>
        <dbReference type="SAM" id="SignalP"/>
    </source>
</evidence>
<dbReference type="SUPFAM" id="SSF81342">
    <property type="entry name" value="Transmembrane di-heme cytochromes"/>
    <property type="match status" value="1"/>
</dbReference>
<dbReference type="GO" id="GO:0009055">
    <property type="term" value="F:electron transfer activity"/>
    <property type="evidence" value="ECO:0007669"/>
    <property type="project" value="InterPro"/>
</dbReference>
<evidence type="ECO:0000256" key="7">
    <source>
        <dbReference type="ARBA" id="ARBA00022692"/>
    </source>
</evidence>
<evidence type="ECO:0000256" key="11">
    <source>
        <dbReference type="ARBA" id="ARBA00023004"/>
    </source>
</evidence>
<dbReference type="AlphaFoldDB" id="A0A6J4IAB9"/>
<dbReference type="GO" id="GO:0009326">
    <property type="term" value="C:formate dehydrogenase complex"/>
    <property type="evidence" value="ECO:0007669"/>
    <property type="project" value="InterPro"/>
</dbReference>
<accession>A0A6J4IAB9</accession>
<dbReference type="NCBIfam" id="TIGR01583">
    <property type="entry name" value="formate-DH-gamm"/>
    <property type="match status" value="1"/>
</dbReference>
<dbReference type="PANTHER" id="PTHR30074:SF6">
    <property type="entry name" value="FORMATE DEHYDROGENASE GAMMA SUBUNIT"/>
    <property type="match status" value="1"/>
</dbReference>
<evidence type="ECO:0000313" key="16">
    <source>
        <dbReference type="EMBL" id="CAA9245776.1"/>
    </source>
</evidence>
<keyword evidence="8" id="KW-0479">Metal-binding</keyword>
<dbReference type="Gene3D" id="1.20.950.20">
    <property type="entry name" value="Transmembrane di-heme cytochromes, Chain C"/>
    <property type="match status" value="1"/>
</dbReference>
<evidence type="ECO:0000256" key="12">
    <source>
        <dbReference type="ARBA" id="ARBA00023136"/>
    </source>
</evidence>
<dbReference type="InterPro" id="IPR006471">
    <property type="entry name" value="Formate_DH_gsu"/>
</dbReference>
<evidence type="ECO:0000259" key="15">
    <source>
        <dbReference type="Pfam" id="PF01292"/>
    </source>
</evidence>
<evidence type="ECO:0000256" key="6">
    <source>
        <dbReference type="ARBA" id="ARBA00022617"/>
    </source>
</evidence>
<comment type="cofactor">
    <cofactor evidence="1">
        <name>heme</name>
        <dbReference type="ChEBI" id="CHEBI:30413"/>
    </cofactor>
</comment>
<keyword evidence="5" id="KW-1003">Cell membrane</keyword>
<sequence length="336" mass="36029">MRRFLPLALLALLAIAPAPAQAQNAGMPQPLGDRGQPDAAELEMRALLRGEPIAGRISIPDAQAAKLIQPEGQQWRAFHNRTLAWIGGVAVLGMAALLGLFFALKGRIRIGGGWSGRRMQRFNLLERANHWMVASTFIILGLSGLNLTFGRHLLLPLVGPEAFTAISLAGKFAHNYLAFPFTLGLVVMLLLWVRDNIPNRLDLDWVKAGGGFVGGQHPKAGRFNAGQKLVFWITVLGGGLVAVSGYVLIFPFTVADVAGQQVAHMVHSLLAVLMVAAMLAHIYIGSLGMEGAFQAMGSGEVDYNWAKEHHGLWVEQELAKARQSTAPTGAKAAGAD</sequence>
<keyword evidence="16" id="KW-0560">Oxidoreductase</keyword>
<dbReference type="EMBL" id="CADCTD010000070">
    <property type="protein sequence ID" value="CAA9245776.1"/>
    <property type="molecule type" value="Genomic_DNA"/>
</dbReference>
<feature type="transmembrane region" description="Helical" evidence="13">
    <location>
        <begin position="83"/>
        <end position="104"/>
    </location>
</feature>
<feature type="transmembrane region" description="Helical" evidence="13">
    <location>
        <begin position="176"/>
        <end position="193"/>
    </location>
</feature>